<protein>
    <submittedName>
        <fullName evidence="3">Tetratricopeptide (TPR) repeat protein</fullName>
    </submittedName>
</protein>
<dbReference type="PANTHER" id="PTHR46082:SF6">
    <property type="entry name" value="AAA+ ATPASE DOMAIN-CONTAINING PROTEIN-RELATED"/>
    <property type="match status" value="1"/>
</dbReference>
<organism evidence="3 4">
    <name type="scientific">Saccharopolyspora gloriosae</name>
    <dbReference type="NCBI Taxonomy" id="455344"/>
    <lineage>
        <taxon>Bacteria</taxon>
        <taxon>Bacillati</taxon>
        <taxon>Actinomycetota</taxon>
        <taxon>Actinomycetes</taxon>
        <taxon>Pseudonocardiales</taxon>
        <taxon>Pseudonocardiaceae</taxon>
        <taxon>Saccharopolyspora</taxon>
    </lineage>
</organism>
<proteinExistence type="predicted"/>
<reference evidence="3 4" key="1">
    <citation type="submission" date="2020-08" db="EMBL/GenBank/DDBJ databases">
        <title>Sequencing the genomes of 1000 actinobacteria strains.</title>
        <authorList>
            <person name="Klenk H.-P."/>
        </authorList>
    </citation>
    <scope>NUCLEOTIDE SEQUENCE [LARGE SCALE GENOMIC DNA]</scope>
    <source>
        <strain evidence="3 4">DSM 45582</strain>
    </source>
</reference>
<dbReference type="Proteomes" id="UP000580474">
    <property type="component" value="Unassembled WGS sequence"/>
</dbReference>
<dbReference type="InterPro" id="IPR056681">
    <property type="entry name" value="DUF7779"/>
</dbReference>
<dbReference type="InterPro" id="IPR011990">
    <property type="entry name" value="TPR-like_helical_dom_sf"/>
</dbReference>
<dbReference type="SUPFAM" id="SSF48452">
    <property type="entry name" value="TPR-like"/>
    <property type="match status" value="3"/>
</dbReference>
<dbReference type="EMBL" id="JACHIV010000001">
    <property type="protein sequence ID" value="MBB5070372.1"/>
    <property type="molecule type" value="Genomic_DNA"/>
</dbReference>
<dbReference type="InterPro" id="IPR027417">
    <property type="entry name" value="P-loop_NTPase"/>
</dbReference>
<dbReference type="PRINTS" id="PR00364">
    <property type="entry name" value="DISEASERSIST"/>
</dbReference>
<dbReference type="Pfam" id="PF00931">
    <property type="entry name" value="NB-ARC"/>
    <property type="match status" value="1"/>
</dbReference>
<evidence type="ECO:0000313" key="3">
    <source>
        <dbReference type="EMBL" id="MBB5070372.1"/>
    </source>
</evidence>
<dbReference type="InterPro" id="IPR002182">
    <property type="entry name" value="NB-ARC"/>
</dbReference>
<keyword evidence="4" id="KW-1185">Reference proteome</keyword>
<accession>A0A840NMQ0</accession>
<comment type="caution">
    <text evidence="3">The sequence shown here is derived from an EMBL/GenBank/DDBJ whole genome shotgun (WGS) entry which is preliminary data.</text>
</comment>
<dbReference type="InterPro" id="IPR053137">
    <property type="entry name" value="NLR-like"/>
</dbReference>
<dbReference type="SUPFAM" id="SSF52540">
    <property type="entry name" value="P-loop containing nucleoside triphosphate hydrolases"/>
    <property type="match status" value="1"/>
</dbReference>
<dbReference type="GO" id="GO:0043531">
    <property type="term" value="F:ADP binding"/>
    <property type="evidence" value="ECO:0007669"/>
    <property type="project" value="InterPro"/>
</dbReference>
<dbReference type="Pfam" id="PF13374">
    <property type="entry name" value="TPR_10"/>
    <property type="match status" value="1"/>
</dbReference>
<evidence type="ECO:0000259" key="2">
    <source>
        <dbReference type="Pfam" id="PF25000"/>
    </source>
</evidence>
<dbReference type="RefSeq" id="WP_184479913.1">
    <property type="nucleotide sequence ID" value="NZ_JACHIV010000001.1"/>
</dbReference>
<dbReference type="Gene3D" id="1.25.40.10">
    <property type="entry name" value="Tetratricopeptide repeat domain"/>
    <property type="match status" value="2"/>
</dbReference>
<dbReference type="PANTHER" id="PTHR46082">
    <property type="entry name" value="ATP/GTP-BINDING PROTEIN-RELATED"/>
    <property type="match status" value="1"/>
</dbReference>
<dbReference type="AlphaFoldDB" id="A0A840NMQ0"/>
<evidence type="ECO:0000313" key="4">
    <source>
        <dbReference type="Proteomes" id="UP000580474"/>
    </source>
</evidence>
<dbReference type="Pfam" id="PF25000">
    <property type="entry name" value="DUF7779"/>
    <property type="match status" value="1"/>
</dbReference>
<gene>
    <name evidence="3" type="ORF">BJ969_003460</name>
</gene>
<feature type="domain" description="DUF7779" evidence="2">
    <location>
        <begin position="329"/>
        <end position="415"/>
    </location>
</feature>
<feature type="domain" description="NB-ARC" evidence="1">
    <location>
        <begin position="99"/>
        <end position="239"/>
    </location>
</feature>
<name>A0A840NMQ0_9PSEU</name>
<evidence type="ECO:0000259" key="1">
    <source>
        <dbReference type="Pfam" id="PF00931"/>
    </source>
</evidence>
<dbReference type="Gene3D" id="3.40.50.300">
    <property type="entry name" value="P-loop containing nucleotide triphosphate hydrolases"/>
    <property type="match status" value="1"/>
</dbReference>
<sequence>MIRGWWHCRFGTLRRMSETENVRNDISGTVENALQVGVVHGDIYQSGVHQHHHHGQRLEWPCRVGVMPPRANCFQQRDLSAMLTEATGTGGTTPLSHVLAGLGGVGKTQLAAEYARQRWGDREVDLLAWITAGSREAIVSGYAAAALKVGQNTNTAERDDEEASRRFLEWLETTDRRWLLVLDDVQNPRDLNELWPPQQPTGQVLVTTRRQDSALTQLGRRIEVGLFTPAESTAYLHAKLADRSASAAGAEELAESLGFLPLALAQAAAYLNDRDLTCSAYLRRFADRRRLHELVPESESLPDAHRTTLATTWSLSVELADQLAPSGLARPLLEIAAVLDSNGIPDAVLTSPAALAYITARSGRTSPVRADDVRDAAHSLNRLSLATVDPDDPHRSVRAHALVQRATRDQLTEQHLAEVARAAADALTETWPEIEHDAGYGQILRTNTDTLRINAHDHLWNPRCHRVLFRAGASRGEAGLAAEAVNYFRHLYDHTSRLLGPDHLDALAARGDLADWQGEAGDVSGAITELSELLDDRSRVLGPDHLATLATRSNLALWRGRSGDVAGAIEEFEQLLTDRCHALGPRHPHSLTARSNLALWRGEAGDAAGAIAEYEQLLTDRTHALGHDHPDTLATRNNLAHWRGEAGDAAGAITEYEQLLTDQTEVLGPDHPRTLTARNNLANWKGRAGDVTGAISDCQLLLTAMLEVLGPDHPHTLTARSNLANWKGEAGDVTEAITEYEQLLTDRSRIQGPDHPRTLTARGNLAHWRGESGDIAGAITEYERLLADRHRLLGPDHPRTRTTRDNLAHWRGNSDAAAITEHEQLLADRSDVLRLDRPDTRT</sequence>
<dbReference type="Pfam" id="PF13424">
    <property type="entry name" value="TPR_12"/>
    <property type="match status" value="2"/>
</dbReference>